<reference evidence="2" key="1">
    <citation type="journal article" date="2020" name="Stud. Mycol.">
        <title>101 Dothideomycetes genomes: a test case for predicting lifestyles and emergence of pathogens.</title>
        <authorList>
            <person name="Haridas S."/>
            <person name="Albert R."/>
            <person name="Binder M."/>
            <person name="Bloem J."/>
            <person name="Labutti K."/>
            <person name="Salamov A."/>
            <person name="Andreopoulos B."/>
            <person name="Baker S."/>
            <person name="Barry K."/>
            <person name="Bills G."/>
            <person name="Bluhm B."/>
            <person name="Cannon C."/>
            <person name="Castanera R."/>
            <person name="Culley D."/>
            <person name="Daum C."/>
            <person name="Ezra D."/>
            <person name="Gonzalez J."/>
            <person name="Henrissat B."/>
            <person name="Kuo A."/>
            <person name="Liang C."/>
            <person name="Lipzen A."/>
            <person name="Lutzoni F."/>
            <person name="Magnuson J."/>
            <person name="Mondo S."/>
            <person name="Nolan M."/>
            <person name="Ohm R."/>
            <person name="Pangilinan J."/>
            <person name="Park H.-J."/>
            <person name="Ramirez L."/>
            <person name="Alfaro M."/>
            <person name="Sun H."/>
            <person name="Tritt A."/>
            <person name="Yoshinaga Y."/>
            <person name="Zwiers L.-H."/>
            <person name="Turgeon B."/>
            <person name="Goodwin S."/>
            <person name="Spatafora J."/>
            <person name="Crous P."/>
            <person name="Grigoriev I."/>
        </authorList>
    </citation>
    <scope>NUCLEOTIDE SEQUENCE</scope>
    <source>
        <strain evidence="2">CBS 473.64</strain>
    </source>
</reference>
<dbReference type="Proteomes" id="UP000799753">
    <property type="component" value="Unassembled WGS sequence"/>
</dbReference>
<dbReference type="PROSITE" id="PS51186">
    <property type="entry name" value="GNAT"/>
    <property type="match status" value="1"/>
</dbReference>
<dbReference type="InterPro" id="IPR016181">
    <property type="entry name" value="Acyl_CoA_acyltransferase"/>
</dbReference>
<feature type="domain" description="N-acetyltransferase" evidence="1">
    <location>
        <begin position="53"/>
        <end position="207"/>
    </location>
</feature>
<dbReference type="Gene3D" id="3.40.630.30">
    <property type="match status" value="1"/>
</dbReference>
<evidence type="ECO:0000313" key="2">
    <source>
        <dbReference type="EMBL" id="KAF2638968.1"/>
    </source>
</evidence>
<dbReference type="InterPro" id="IPR000182">
    <property type="entry name" value="GNAT_dom"/>
</dbReference>
<dbReference type="InterPro" id="IPR052523">
    <property type="entry name" value="Trichothecene_AcTrans"/>
</dbReference>
<dbReference type="CDD" id="cd04301">
    <property type="entry name" value="NAT_SF"/>
    <property type="match status" value="1"/>
</dbReference>
<organism evidence="2 3">
    <name type="scientific">Massarina eburnea CBS 473.64</name>
    <dbReference type="NCBI Taxonomy" id="1395130"/>
    <lineage>
        <taxon>Eukaryota</taxon>
        <taxon>Fungi</taxon>
        <taxon>Dikarya</taxon>
        <taxon>Ascomycota</taxon>
        <taxon>Pezizomycotina</taxon>
        <taxon>Dothideomycetes</taxon>
        <taxon>Pleosporomycetidae</taxon>
        <taxon>Pleosporales</taxon>
        <taxon>Massarineae</taxon>
        <taxon>Massarinaceae</taxon>
        <taxon>Massarina</taxon>
    </lineage>
</organism>
<dbReference type="Pfam" id="PF13673">
    <property type="entry name" value="Acetyltransf_10"/>
    <property type="match status" value="1"/>
</dbReference>
<dbReference type="AlphaFoldDB" id="A0A6A6RXM7"/>
<name>A0A6A6RXM7_9PLEO</name>
<protein>
    <recommendedName>
        <fullName evidence="1">N-acetyltransferase domain-containing protein</fullName>
    </recommendedName>
</protein>
<dbReference type="GO" id="GO:0016747">
    <property type="term" value="F:acyltransferase activity, transferring groups other than amino-acyl groups"/>
    <property type="evidence" value="ECO:0007669"/>
    <property type="project" value="InterPro"/>
</dbReference>
<accession>A0A6A6RXM7</accession>
<dbReference type="OrthoDB" id="410198at2759"/>
<dbReference type="PANTHER" id="PTHR42791:SF14">
    <property type="entry name" value="N-ACETYLTRANSFERASE DOMAIN-CONTAINING PROTEIN"/>
    <property type="match status" value="1"/>
</dbReference>
<evidence type="ECO:0000313" key="3">
    <source>
        <dbReference type="Proteomes" id="UP000799753"/>
    </source>
</evidence>
<dbReference type="PANTHER" id="PTHR42791">
    <property type="entry name" value="GNAT FAMILY ACETYLTRANSFERASE"/>
    <property type="match status" value="1"/>
</dbReference>
<dbReference type="EMBL" id="MU006788">
    <property type="protein sequence ID" value="KAF2638968.1"/>
    <property type="molecule type" value="Genomic_DNA"/>
</dbReference>
<keyword evidence="3" id="KW-1185">Reference proteome</keyword>
<gene>
    <name evidence="2" type="ORF">P280DRAFT_470971</name>
</gene>
<sequence>MAIHIEECTDADIPQWVEGEALAYGANKSPATSLLFPGPFGSDRSKERIQNIIDLRKKDPTTTLLKAVDDVTGDSMAFAKWNIYLTEEMARNSPGRPIPNEPGCNFEACKAFFGGLVEKKAELMGNRPHFYLHMLHTVPKYQKRGAASTLIKWGMQKADELGLPVYVESSLPAHTFYQYHGFKDIDELRIDMGPFGGEGIIHSAPLLVREPVKVTE</sequence>
<evidence type="ECO:0000259" key="1">
    <source>
        <dbReference type="PROSITE" id="PS51186"/>
    </source>
</evidence>
<dbReference type="SUPFAM" id="SSF55729">
    <property type="entry name" value="Acyl-CoA N-acyltransferases (Nat)"/>
    <property type="match status" value="1"/>
</dbReference>
<proteinExistence type="predicted"/>